<dbReference type="PANTHER" id="PTHR42910:SF1">
    <property type="entry name" value="MAJOR FACILITATOR SUPERFAMILY (MFS) PROFILE DOMAIN-CONTAINING PROTEIN"/>
    <property type="match status" value="1"/>
</dbReference>
<dbReference type="GeneID" id="25314567"/>
<feature type="compositionally biased region" description="Basic and acidic residues" evidence="2">
    <location>
        <begin position="543"/>
        <end position="562"/>
    </location>
</feature>
<feature type="transmembrane region" description="Helical" evidence="3">
    <location>
        <begin position="253"/>
        <end position="272"/>
    </location>
</feature>
<dbReference type="InterPro" id="IPR020846">
    <property type="entry name" value="MFS_dom"/>
</dbReference>
<dbReference type="CDD" id="cd17324">
    <property type="entry name" value="MFS_NepI_like"/>
    <property type="match status" value="1"/>
</dbReference>
<feature type="transmembrane region" description="Helical" evidence="3">
    <location>
        <begin position="136"/>
        <end position="154"/>
    </location>
</feature>
<feature type="transmembrane region" description="Helical" evidence="3">
    <location>
        <begin position="166"/>
        <end position="199"/>
    </location>
</feature>
<reference evidence="5 6" key="1">
    <citation type="submission" date="2015-04" db="EMBL/GenBank/DDBJ databases">
        <authorList>
            <person name="Heijne W.H."/>
            <person name="Fedorova N.D."/>
            <person name="Nierman W.C."/>
            <person name="Vollebregt A.W."/>
            <person name="Zhao Z."/>
            <person name="Wu L."/>
            <person name="Kumar M."/>
            <person name="Stam H."/>
            <person name="van den Berg M.A."/>
            <person name="Pel H.J."/>
        </authorList>
    </citation>
    <scope>NUCLEOTIDE SEQUENCE [LARGE SCALE GENOMIC DNA]</scope>
    <source>
        <strain evidence="5 6">CBS 393.64</strain>
    </source>
</reference>
<keyword evidence="3" id="KW-0472">Membrane</keyword>
<dbReference type="GO" id="GO:0022857">
    <property type="term" value="F:transmembrane transporter activity"/>
    <property type="evidence" value="ECO:0007669"/>
    <property type="project" value="InterPro"/>
</dbReference>
<keyword evidence="6" id="KW-1185">Reference proteome</keyword>
<dbReference type="Pfam" id="PF07690">
    <property type="entry name" value="MFS_1"/>
    <property type="match status" value="1"/>
</dbReference>
<dbReference type="STRING" id="1408163.A0A0F4YZU2"/>
<evidence type="ECO:0000256" key="1">
    <source>
        <dbReference type="ARBA" id="ARBA00004141"/>
    </source>
</evidence>
<feature type="transmembrane region" description="Helical" evidence="3">
    <location>
        <begin position="99"/>
        <end position="116"/>
    </location>
</feature>
<dbReference type="OrthoDB" id="2105912at2759"/>
<protein>
    <recommendedName>
        <fullName evidence="4">Major facilitator superfamily (MFS) profile domain-containing protein</fullName>
    </recommendedName>
</protein>
<feature type="transmembrane region" description="Helical" evidence="3">
    <location>
        <begin position="300"/>
        <end position="325"/>
    </location>
</feature>
<dbReference type="RefSeq" id="XP_013330376.1">
    <property type="nucleotide sequence ID" value="XM_013474922.1"/>
</dbReference>
<keyword evidence="3" id="KW-0812">Transmembrane</keyword>
<feature type="compositionally biased region" description="Low complexity" evidence="2">
    <location>
        <begin position="511"/>
        <end position="522"/>
    </location>
</feature>
<dbReference type="EMBL" id="LASV01000087">
    <property type="protein sequence ID" value="KKA23764.1"/>
    <property type="molecule type" value="Genomic_DNA"/>
</dbReference>
<dbReference type="PROSITE" id="PS50850">
    <property type="entry name" value="MFS"/>
    <property type="match status" value="1"/>
</dbReference>
<dbReference type="Gene3D" id="1.20.1250.20">
    <property type="entry name" value="MFS general substrate transporter like domains"/>
    <property type="match status" value="1"/>
</dbReference>
<comment type="subcellular location">
    <subcellularLocation>
        <location evidence="1">Membrane</location>
        <topology evidence="1">Multi-pass membrane protein</topology>
    </subcellularLocation>
</comment>
<name>A0A0F4YZU2_RASE3</name>
<evidence type="ECO:0000259" key="4">
    <source>
        <dbReference type="PROSITE" id="PS50850"/>
    </source>
</evidence>
<dbReference type="AlphaFoldDB" id="A0A0F4YZU2"/>
<dbReference type="GO" id="GO:0016020">
    <property type="term" value="C:membrane"/>
    <property type="evidence" value="ECO:0007669"/>
    <property type="project" value="UniProtKB-SubCell"/>
</dbReference>
<dbReference type="Proteomes" id="UP000053958">
    <property type="component" value="Unassembled WGS sequence"/>
</dbReference>
<evidence type="ECO:0000313" key="5">
    <source>
        <dbReference type="EMBL" id="KKA23764.1"/>
    </source>
</evidence>
<organism evidence="5 6">
    <name type="scientific">Rasamsonia emersonii (strain ATCC 16479 / CBS 393.64 / IMI 116815)</name>
    <dbReference type="NCBI Taxonomy" id="1408163"/>
    <lineage>
        <taxon>Eukaryota</taxon>
        <taxon>Fungi</taxon>
        <taxon>Dikarya</taxon>
        <taxon>Ascomycota</taxon>
        <taxon>Pezizomycotina</taxon>
        <taxon>Eurotiomycetes</taxon>
        <taxon>Eurotiomycetidae</taxon>
        <taxon>Eurotiales</taxon>
        <taxon>Trichocomaceae</taxon>
        <taxon>Rasamsonia</taxon>
    </lineage>
</organism>
<dbReference type="PANTHER" id="PTHR42910">
    <property type="entry name" value="TRANSPORTER SCO4007-RELATED"/>
    <property type="match status" value="1"/>
</dbReference>
<feature type="compositionally biased region" description="Low complexity" evidence="2">
    <location>
        <begin position="14"/>
        <end position="26"/>
    </location>
</feature>
<gene>
    <name evidence="5" type="ORF">T310_2216</name>
</gene>
<feature type="region of interest" description="Disordered" evidence="2">
    <location>
        <begin position="494"/>
        <end position="562"/>
    </location>
</feature>
<feature type="transmembrane region" description="Helical" evidence="3">
    <location>
        <begin position="366"/>
        <end position="385"/>
    </location>
</feature>
<sequence>MGENASNGDTGHDVQVQVQVQSSSSSAARAPVTQEDRALEDGHREKNTDNASDNGNANAHDENNLLSRSPLHRVYDILTWTPPRCRWDPKNPPRLTMPLNLLFGFACTFTVANLYYSHPILDVLSNAFHVSQERVSVIPTVAQAGYAAGLLFLCPLGDLVKRRPFVLFLAWFTATVCLGLCLTNSFGAFVALTFISSVTTVTPQIMLPLVGELAPPNRRATAISIVVSGLLLGILIARLLSGIIAAYSSWRNVYWMSFALQYVILILLWLFMPDYPQTNTNISYFRILWTIPELVVKEPLLVQSCLMAFFVASTFTSFWTTLTFLLSGDLYNYSTIIIGLFALAGIVPMTVGPVFARFFIDRFNTYTSVLVGEFTILAAIIVGTYTGRFTVAGPIIQAIFLDFGQQITQIANRTAIYGVAPKASNRVNTAYMVAVFCGQLMGTAAGNNLYAQGGWVRSGSASVGFVGAAIVLCLLRGPHEKGWIGWHGGFDIRGRRRRGNQPEQQPAKDPASASSEGQAAAADVDIVKEAAATANMSSGIQAEDTRNEELKNHNADHDQKLE</sequence>
<feature type="compositionally biased region" description="Basic and acidic residues" evidence="2">
    <location>
        <begin position="34"/>
        <end position="48"/>
    </location>
</feature>
<proteinExistence type="predicted"/>
<keyword evidence="3" id="KW-1133">Transmembrane helix</keyword>
<feature type="transmembrane region" description="Helical" evidence="3">
    <location>
        <begin position="219"/>
        <end position="241"/>
    </location>
</feature>
<feature type="domain" description="Major facilitator superfamily (MFS) profile" evidence="4">
    <location>
        <begin position="96"/>
        <end position="479"/>
    </location>
</feature>
<feature type="region of interest" description="Disordered" evidence="2">
    <location>
        <begin position="1"/>
        <end position="65"/>
    </location>
</feature>
<dbReference type="SUPFAM" id="SSF103473">
    <property type="entry name" value="MFS general substrate transporter"/>
    <property type="match status" value="1"/>
</dbReference>
<dbReference type="InterPro" id="IPR036259">
    <property type="entry name" value="MFS_trans_sf"/>
</dbReference>
<evidence type="ECO:0000256" key="3">
    <source>
        <dbReference type="SAM" id="Phobius"/>
    </source>
</evidence>
<evidence type="ECO:0000256" key="2">
    <source>
        <dbReference type="SAM" id="MobiDB-lite"/>
    </source>
</evidence>
<evidence type="ECO:0000313" key="6">
    <source>
        <dbReference type="Proteomes" id="UP000053958"/>
    </source>
</evidence>
<comment type="caution">
    <text evidence="5">The sequence shown here is derived from an EMBL/GenBank/DDBJ whole genome shotgun (WGS) entry which is preliminary data.</text>
</comment>
<accession>A0A0F4YZU2</accession>
<dbReference type="InterPro" id="IPR011701">
    <property type="entry name" value="MFS"/>
</dbReference>
<feature type="transmembrane region" description="Helical" evidence="3">
    <location>
        <begin position="337"/>
        <end position="360"/>
    </location>
</feature>